<dbReference type="Gene3D" id="3.40.50.1950">
    <property type="entry name" value="Flavin prenyltransferase-like"/>
    <property type="match status" value="1"/>
</dbReference>
<dbReference type="SUPFAM" id="SSF102645">
    <property type="entry name" value="CoaB-like"/>
    <property type="match status" value="1"/>
</dbReference>
<comment type="cofactor">
    <cofactor evidence="3">
        <name>FMN</name>
        <dbReference type="ChEBI" id="CHEBI:58210"/>
    </cofactor>
    <text evidence="3">Binds 1 FMN per subunit.</text>
</comment>
<dbReference type="Proteomes" id="UP000322617">
    <property type="component" value="Chromosome"/>
</dbReference>
<keyword evidence="3" id="KW-0511">Multifunctional enzyme</keyword>
<dbReference type="SUPFAM" id="SSF52507">
    <property type="entry name" value="Homo-oligomeric flavin-containing Cys decarboxylases, HFCD"/>
    <property type="match status" value="1"/>
</dbReference>
<keyword evidence="3 4" id="KW-0285">Flavoprotein</keyword>
<sequence length="401" mass="44737">MKNILVGVTGGIAAYKSAGIVSHLKKKGYNVKVVMTENATKIIGPLTLETLSRNRIYVDMWDSNPHYEVEHISLADWANIVLIAPATYNIIGKVANGIADDMPTTILAAVSVRKPVFFALAMNVNMYENPILKENIDKLKSFGYRFIDAEEGLLACNYSAKGRMSEPEDIVDEIERYSIFSKIENFDTALKGKKILITSGRTKENIDPVRYLSNNSSGKMGYSLAQAAADLGAEVTLISGPTDLKVPNGLKNFISVESALEMYEKVDEYFKNTDIFIACAAVADYRPKEYKNEKIKKSDSNLVIELIRNPDILLEMSKKKEKQLLVGFAAETNDIKENALKKLEKKNLDIIVANNASVMGSDENVIEIIKKDRTSVEISQKSKIELAYDILNEVIFELKKR</sequence>
<keyword evidence="3 4" id="KW-0288">FMN</keyword>
<comment type="function">
    <text evidence="3">Catalyzes two sequential steps in the biosynthesis of coenzyme A. In the first step cysteine is conjugated to 4'-phosphopantothenate to form 4-phosphopantothenoylcysteine. In the second step the latter compound is decarboxylated to form 4'-phosphopantotheine.</text>
</comment>
<evidence type="ECO:0000259" key="5">
    <source>
        <dbReference type="Pfam" id="PF02441"/>
    </source>
</evidence>
<evidence type="ECO:0000313" key="7">
    <source>
        <dbReference type="EMBL" id="BBM41336.1"/>
    </source>
</evidence>
<dbReference type="KEGG" id="lsz:JCM16776_1563"/>
<name>A0A510JQ17_9FUSO</name>
<reference evidence="7 8" key="1">
    <citation type="submission" date="2019-07" db="EMBL/GenBank/DDBJ databases">
        <title>Complete Genome Sequence of Leptotrichia shahii Strain JCM 16776.</title>
        <authorList>
            <person name="Watanabe S."/>
            <person name="Cui L."/>
        </authorList>
    </citation>
    <scope>NUCLEOTIDE SEQUENCE [LARGE SCALE GENOMIC DNA]</scope>
    <source>
        <strain evidence="7 8">JCM16776</strain>
    </source>
</reference>
<dbReference type="InterPro" id="IPR003382">
    <property type="entry name" value="Flavoprotein"/>
</dbReference>
<dbReference type="AlphaFoldDB" id="A0A510JQ17"/>
<dbReference type="InterPro" id="IPR005252">
    <property type="entry name" value="CoaBC"/>
</dbReference>
<dbReference type="PANTHER" id="PTHR14359">
    <property type="entry name" value="HOMO-OLIGOMERIC FLAVIN CONTAINING CYS DECARBOXYLASE FAMILY"/>
    <property type="match status" value="1"/>
</dbReference>
<feature type="domain" description="DNA/pantothenate metabolism flavoprotein C-terminal" evidence="6">
    <location>
        <begin position="190"/>
        <end position="394"/>
    </location>
</feature>
<feature type="active site" description="Proton donor" evidence="3">
    <location>
        <position position="156"/>
    </location>
</feature>
<dbReference type="GO" id="GO:0046872">
    <property type="term" value="F:metal ion binding"/>
    <property type="evidence" value="ECO:0007669"/>
    <property type="project" value="UniProtKB-KW"/>
</dbReference>
<organism evidence="7 8">
    <name type="scientific">Leptotrichia shahii</name>
    <dbReference type="NCBI Taxonomy" id="157691"/>
    <lineage>
        <taxon>Bacteria</taxon>
        <taxon>Fusobacteriati</taxon>
        <taxon>Fusobacteriota</taxon>
        <taxon>Fusobacteriia</taxon>
        <taxon>Fusobacteriales</taxon>
        <taxon>Leptotrichiaceae</taxon>
        <taxon>Leptotrichia</taxon>
    </lineage>
</organism>
<comment type="catalytic activity">
    <reaction evidence="3 4">
        <text>N-[(R)-4-phosphopantothenoyl]-L-cysteine + H(+) = (R)-4'-phosphopantetheine + CO2</text>
        <dbReference type="Rhea" id="RHEA:16793"/>
        <dbReference type="ChEBI" id="CHEBI:15378"/>
        <dbReference type="ChEBI" id="CHEBI:16526"/>
        <dbReference type="ChEBI" id="CHEBI:59458"/>
        <dbReference type="ChEBI" id="CHEBI:61723"/>
        <dbReference type="EC" id="4.1.1.36"/>
    </reaction>
</comment>
<feature type="binding site" evidence="3">
    <location>
        <position position="328"/>
    </location>
    <ligand>
        <name>CTP</name>
        <dbReference type="ChEBI" id="CHEBI:37563"/>
    </ligand>
</feature>
<dbReference type="GO" id="GO:0071513">
    <property type="term" value="C:phosphopantothenoylcysteine decarboxylase complex"/>
    <property type="evidence" value="ECO:0007669"/>
    <property type="project" value="TreeGrafter"/>
</dbReference>
<gene>
    <name evidence="3" type="primary">coaBC</name>
    <name evidence="7" type="ORF">JCM16776_1563</name>
</gene>
<keyword evidence="8" id="KW-1185">Reference proteome</keyword>
<dbReference type="EC" id="6.3.2.5" evidence="3"/>
<comment type="caution">
    <text evidence="3">Lacks conserved residue(s) required for the propagation of feature annotation.</text>
</comment>
<feature type="domain" description="Flavoprotein" evidence="5">
    <location>
        <begin position="2"/>
        <end position="175"/>
    </location>
</feature>
<dbReference type="InterPro" id="IPR036551">
    <property type="entry name" value="Flavin_trans-like"/>
</dbReference>
<dbReference type="UniPathway" id="UPA00241">
    <property type="reaction ID" value="UER00353"/>
</dbReference>
<feature type="binding site" evidence="3">
    <location>
        <position position="342"/>
    </location>
    <ligand>
        <name>CTP</name>
        <dbReference type="ChEBI" id="CHEBI:37563"/>
    </ligand>
</feature>
<evidence type="ECO:0000256" key="4">
    <source>
        <dbReference type="RuleBase" id="RU364078"/>
    </source>
</evidence>
<dbReference type="NCBIfam" id="TIGR00521">
    <property type="entry name" value="coaBC_dfp"/>
    <property type="match status" value="1"/>
</dbReference>
<accession>A0A510JQ17</accession>
<dbReference type="InterPro" id="IPR035929">
    <property type="entry name" value="CoaB-like_sf"/>
</dbReference>
<feature type="region of interest" description="Phosphopantothenate--cysteine ligase" evidence="3">
    <location>
        <begin position="195"/>
        <end position="401"/>
    </location>
</feature>
<feature type="binding site" evidence="3">
    <location>
        <position position="294"/>
    </location>
    <ligand>
        <name>CTP</name>
        <dbReference type="ChEBI" id="CHEBI:37563"/>
    </ligand>
</feature>
<comment type="similarity">
    <text evidence="3 4">In the N-terminal section; belongs to the HFCD (homo-oligomeric flavin containing Cys decarboxylase) superfamily.</text>
</comment>
<dbReference type="RefSeq" id="WP_018450630.1">
    <property type="nucleotide sequence ID" value="NZ_AP019827.1"/>
</dbReference>
<keyword evidence="3" id="KW-0460">Magnesium</keyword>
<dbReference type="GO" id="GO:0015937">
    <property type="term" value="P:coenzyme A biosynthetic process"/>
    <property type="evidence" value="ECO:0007669"/>
    <property type="project" value="UniProtKB-UniRule"/>
</dbReference>
<comment type="function">
    <text evidence="4">Catalyzes two steps in the biosynthesis of coenzyme A. In the first step cysteine is conjugated to 4'-phosphopantothenate to form 4-phosphopantothenoylcysteine, in the latter compound is decarboxylated to form 4'-phosphopantotheine.</text>
</comment>
<protein>
    <recommendedName>
        <fullName evidence="3">Coenzyme A biosynthesis bifunctional protein CoaBC</fullName>
    </recommendedName>
    <alternativeName>
        <fullName evidence="3">DNA/pantothenate metabolism flavoprotein</fullName>
    </alternativeName>
    <alternativeName>
        <fullName evidence="3">Phosphopantothenoylcysteine synthetase/decarboxylase</fullName>
        <shortName evidence="3">PPCS-PPCDC</shortName>
    </alternativeName>
    <domain>
        <recommendedName>
            <fullName evidence="3">Phosphopantothenoylcysteine decarboxylase</fullName>
            <shortName evidence="3">PPC decarboxylase</shortName>
            <shortName evidence="3">PPC-DC</shortName>
            <ecNumber evidence="3">4.1.1.36</ecNumber>
        </recommendedName>
        <alternativeName>
            <fullName evidence="3">CoaC</fullName>
        </alternativeName>
    </domain>
    <domain>
        <recommendedName>
            <fullName evidence="3">Phosphopantothenate--cysteine ligase</fullName>
            <ecNumber evidence="3">6.3.2.5</ecNumber>
        </recommendedName>
        <alternativeName>
            <fullName evidence="3">CoaB</fullName>
        </alternativeName>
        <alternativeName>
            <fullName evidence="3">Phosphopantothenoylcysteine synthetase</fullName>
            <shortName evidence="3">PPC synthetase</shortName>
            <shortName evidence="3">PPC-S</shortName>
        </alternativeName>
    </domain>
</protein>
<dbReference type="EMBL" id="AP019827">
    <property type="protein sequence ID" value="BBM41336.1"/>
    <property type="molecule type" value="Genomic_DNA"/>
</dbReference>
<feature type="region of interest" description="Phosphopantothenoylcysteine decarboxylase" evidence="3">
    <location>
        <begin position="1"/>
        <end position="194"/>
    </location>
</feature>
<keyword evidence="3" id="KW-0479">Metal-binding</keyword>
<feature type="binding site" evidence="3">
    <location>
        <position position="346"/>
    </location>
    <ligand>
        <name>CTP</name>
        <dbReference type="ChEBI" id="CHEBI:37563"/>
    </ligand>
</feature>
<comment type="pathway">
    <text evidence="3 4">Cofactor biosynthesis; coenzyme A biosynthesis; CoA from (R)-pantothenate: step 3/5.</text>
</comment>
<keyword evidence="3 4" id="KW-0436">Ligase</keyword>
<dbReference type="EC" id="4.1.1.36" evidence="3"/>
<dbReference type="HAMAP" id="MF_02225">
    <property type="entry name" value="CoaBC"/>
    <property type="match status" value="1"/>
</dbReference>
<dbReference type="InterPro" id="IPR007085">
    <property type="entry name" value="DNA/pantothenate-metab_flavo_C"/>
</dbReference>
<feature type="binding site" evidence="3">
    <location>
        <position position="284"/>
    </location>
    <ligand>
        <name>CTP</name>
        <dbReference type="ChEBI" id="CHEBI:37563"/>
    </ligand>
</feature>
<evidence type="ECO:0000256" key="3">
    <source>
        <dbReference type="HAMAP-Rule" id="MF_02225"/>
    </source>
</evidence>
<proteinExistence type="inferred from homology"/>
<evidence type="ECO:0000256" key="2">
    <source>
        <dbReference type="ARBA" id="ARBA00023239"/>
    </source>
</evidence>
<comment type="similarity">
    <text evidence="3 4">In the C-terminal section; belongs to the PPC synthetase family.</text>
</comment>
<dbReference type="GO" id="GO:0015941">
    <property type="term" value="P:pantothenate catabolic process"/>
    <property type="evidence" value="ECO:0007669"/>
    <property type="project" value="InterPro"/>
</dbReference>
<dbReference type="Pfam" id="PF04127">
    <property type="entry name" value="DFP"/>
    <property type="match status" value="1"/>
</dbReference>
<dbReference type="GO" id="GO:0004632">
    <property type="term" value="F:phosphopantothenate--cysteine ligase activity"/>
    <property type="evidence" value="ECO:0007669"/>
    <property type="project" value="UniProtKB-UniRule"/>
</dbReference>
<evidence type="ECO:0000313" key="8">
    <source>
        <dbReference type="Proteomes" id="UP000322617"/>
    </source>
</evidence>
<comment type="pathway">
    <text evidence="3 4">Cofactor biosynthesis; coenzyme A biosynthesis; CoA from (R)-pantothenate: step 2/5.</text>
</comment>
<comment type="catalytic activity">
    <reaction evidence="3 4">
        <text>(R)-4'-phosphopantothenate + L-cysteine + CTP = N-[(R)-4-phosphopantothenoyl]-L-cysteine + CMP + diphosphate + H(+)</text>
        <dbReference type="Rhea" id="RHEA:19397"/>
        <dbReference type="ChEBI" id="CHEBI:10986"/>
        <dbReference type="ChEBI" id="CHEBI:15378"/>
        <dbReference type="ChEBI" id="CHEBI:33019"/>
        <dbReference type="ChEBI" id="CHEBI:35235"/>
        <dbReference type="ChEBI" id="CHEBI:37563"/>
        <dbReference type="ChEBI" id="CHEBI:59458"/>
        <dbReference type="ChEBI" id="CHEBI:60377"/>
        <dbReference type="EC" id="6.3.2.5"/>
    </reaction>
</comment>
<comment type="cofactor">
    <cofactor evidence="3">
        <name>Mg(2+)</name>
        <dbReference type="ChEBI" id="CHEBI:18420"/>
    </cofactor>
</comment>
<feature type="binding site" evidence="3">
    <location>
        <begin position="310"/>
        <end position="313"/>
    </location>
    <ligand>
        <name>CTP</name>
        <dbReference type="ChEBI" id="CHEBI:37563"/>
    </ligand>
</feature>
<evidence type="ECO:0000256" key="1">
    <source>
        <dbReference type="ARBA" id="ARBA00022793"/>
    </source>
</evidence>
<evidence type="ECO:0000259" key="6">
    <source>
        <dbReference type="Pfam" id="PF04127"/>
    </source>
</evidence>
<dbReference type="Gene3D" id="3.40.50.10300">
    <property type="entry name" value="CoaB-like"/>
    <property type="match status" value="1"/>
</dbReference>
<dbReference type="GO" id="GO:0004633">
    <property type="term" value="F:phosphopantothenoylcysteine decarboxylase activity"/>
    <property type="evidence" value="ECO:0007669"/>
    <property type="project" value="UniProtKB-UniRule"/>
</dbReference>
<dbReference type="GO" id="GO:0010181">
    <property type="term" value="F:FMN binding"/>
    <property type="evidence" value="ECO:0007669"/>
    <property type="project" value="UniProtKB-UniRule"/>
</dbReference>
<dbReference type="Pfam" id="PF02441">
    <property type="entry name" value="Flavoprotein"/>
    <property type="match status" value="1"/>
</dbReference>
<dbReference type="PANTHER" id="PTHR14359:SF6">
    <property type="entry name" value="PHOSPHOPANTOTHENOYLCYSTEINE DECARBOXYLASE"/>
    <property type="match status" value="1"/>
</dbReference>
<keyword evidence="2 3" id="KW-0456">Lyase</keyword>
<keyword evidence="1 3" id="KW-0210">Decarboxylase</keyword>
<dbReference type="STRING" id="1122172.GCA_000373045_01010"/>
<dbReference type="OrthoDB" id="9802554at2"/>